<dbReference type="Proteomes" id="UP000183832">
    <property type="component" value="Unassembled WGS sequence"/>
</dbReference>
<evidence type="ECO:0000256" key="2">
    <source>
        <dbReference type="SAM" id="MobiDB-lite"/>
    </source>
</evidence>
<dbReference type="PANTHER" id="PTHR12832:SF11">
    <property type="entry name" value="LD23868P"/>
    <property type="match status" value="1"/>
</dbReference>
<name>A0A1J1HT74_9DIPT</name>
<dbReference type="PANTHER" id="PTHR12832">
    <property type="entry name" value="TESTIS-SPECIFIC PROTEIN PBS13 T-COMPLEX 11"/>
    <property type="match status" value="1"/>
</dbReference>
<dbReference type="InterPro" id="IPR008862">
    <property type="entry name" value="Tcp11"/>
</dbReference>
<dbReference type="Pfam" id="PF05794">
    <property type="entry name" value="Tcp11"/>
    <property type="match status" value="1"/>
</dbReference>
<evidence type="ECO:0000313" key="4">
    <source>
        <dbReference type="Proteomes" id="UP000183832"/>
    </source>
</evidence>
<evidence type="ECO:0000256" key="1">
    <source>
        <dbReference type="ARBA" id="ARBA00010954"/>
    </source>
</evidence>
<dbReference type="EMBL" id="CVRI01000020">
    <property type="protein sequence ID" value="CRK91264.1"/>
    <property type="molecule type" value="Genomic_DNA"/>
</dbReference>
<comment type="similarity">
    <text evidence="1">Belongs to the TCP11 family.</text>
</comment>
<dbReference type="STRING" id="568069.A0A1J1HT74"/>
<organism evidence="3 4">
    <name type="scientific">Clunio marinus</name>
    <dbReference type="NCBI Taxonomy" id="568069"/>
    <lineage>
        <taxon>Eukaryota</taxon>
        <taxon>Metazoa</taxon>
        <taxon>Ecdysozoa</taxon>
        <taxon>Arthropoda</taxon>
        <taxon>Hexapoda</taxon>
        <taxon>Insecta</taxon>
        <taxon>Pterygota</taxon>
        <taxon>Neoptera</taxon>
        <taxon>Endopterygota</taxon>
        <taxon>Diptera</taxon>
        <taxon>Nematocera</taxon>
        <taxon>Chironomoidea</taxon>
        <taxon>Chironomidae</taxon>
        <taxon>Clunio</taxon>
    </lineage>
</organism>
<evidence type="ECO:0000313" key="3">
    <source>
        <dbReference type="EMBL" id="CRK91264.1"/>
    </source>
</evidence>
<keyword evidence="4" id="KW-1185">Reference proteome</keyword>
<dbReference type="OrthoDB" id="276323at2759"/>
<dbReference type="GO" id="GO:0007165">
    <property type="term" value="P:signal transduction"/>
    <property type="evidence" value="ECO:0007669"/>
    <property type="project" value="TreeGrafter"/>
</dbReference>
<reference evidence="3 4" key="1">
    <citation type="submission" date="2015-04" db="EMBL/GenBank/DDBJ databases">
        <authorList>
            <person name="Syromyatnikov M.Y."/>
            <person name="Popov V.N."/>
        </authorList>
    </citation>
    <scope>NUCLEOTIDE SEQUENCE [LARGE SCALE GENOMIC DNA]</scope>
</reference>
<feature type="region of interest" description="Disordered" evidence="2">
    <location>
        <begin position="1"/>
        <end position="57"/>
    </location>
</feature>
<feature type="compositionally biased region" description="Basic and acidic residues" evidence="2">
    <location>
        <begin position="27"/>
        <end position="42"/>
    </location>
</feature>
<accession>A0A1J1HT74</accession>
<proteinExistence type="inferred from homology"/>
<dbReference type="AlphaFoldDB" id="A0A1J1HT74"/>
<protein>
    <submittedName>
        <fullName evidence="3">CLUMA_CG004944, isoform A</fullName>
    </submittedName>
</protein>
<sequence length="493" mass="55629">MPSDSLSSSEAKDIPGSSRTSENCDNDPIRARTESESSDKSGPRFVLPGTPNSPPKILTLDEVQDVVKNIKNMALAHEIAVNNDFKLEAYEPPENSIEKVVKETIHKAFWNILRTQLESDPPVYDHALVLLNDIKEAFQSILLENNKKVMDKINEMLDADLIKQQAEQGVLDFKAYSNFIVHVMSLACAPIRDEAVAKLREIDDIVDSFRGILETLALMKLDMANCLLNAARHEVIANSVSYEKQKFKEYLEYYKEGFPATEAWLKRNIQAVEQPNSSASSSSIPISPDRKAKDIIFNAYMELLCWKSENEFPEFFSMDHDRIVALQGRALRVCACASSFAIVSGLPVIAQSADVRKNLAMEIEILLQNINTDKELEDALTSVWLQVKKVLEKRIEELHQKPIDEETEASLKSHILKVATIETSPVRALMWKRLTTYIQLILRSNIGIPPPPGFVDFAEELEALGNAFKRVTFYNYAVYGEYYHDILSKIGSN</sequence>
<gene>
    <name evidence="3" type="ORF">CLUMA_CG004944</name>
</gene>